<feature type="domain" description="Aminopeptidase N-like N-terminal" evidence="14">
    <location>
        <begin position="39"/>
        <end position="194"/>
    </location>
</feature>
<dbReference type="CDD" id="cd09603">
    <property type="entry name" value="M1_APN_like"/>
    <property type="match status" value="1"/>
</dbReference>
<dbReference type="InterPro" id="IPR001930">
    <property type="entry name" value="Peptidase_M1"/>
</dbReference>
<dbReference type="InterPro" id="IPR050344">
    <property type="entry name" value="Peptidase_M1_aminopeptidases"/>
</dbReference>
<organism evidence="15 16">
    <name type="scientific">Algibacter lectus</name>
    <dbReference type="NCBI Taxonomy" id="221126"/>
    <lineage>
        <taxon>Bacteria</taxon>
        <taxon>Pseudomonadati</taxon>
        <taxon>Bacteroidota</taxon>
        <taxon>Flavobacteriia</taxon>
        <taxon>Flavobacteriales</taxon>
        <taxon>Flavobacteriaceae</taxon>
        <taxon>Algibacter</taxon>
    </lineage>
</organism>
<dbReference type="Proteomes" id="UP000294824">
    <property type="component" value="Unassembled WGS sequence"/>
</dbReference>
<dbReference type="PANTHER" id="PTHR11533">
    <property type="entry name" value="PROTEASE M1 ZINC METALLOPROTEASE"/>
    <property type="match status" value="1"/>
</dbReference>
<sequence>MRLYFILIFMVFNCAFGQQTEYVNFTTAQAHIAFGDLIEKEVEGEITYQFEILKNTDSVYIDAKNFKTISYVLDNRFSGSDYDGNHLILRRDFKAGSHHSVVISFKVQPKKAMYFIDWEYLEGNKQVWTQGQGKYTSNWLPSFDDMNEKVVFDLSISFRKDYQVIANGNLINKEISDGFATWYYDMQKPMSSYLLAIAIGKYSKNQEVSKSNKPLEMYYYPEDSLRFEPTYRYTKQMFDFLEDEIGVAYPWQNYKQIPVKDFLYAGMENTSTTLFSDAFVVDSIGFVDKNYVNVNAHELAHQWFGDLVTETSGTHHWLQEGFATYYALLAERNVFGDDYYFGRLYEYAQELLAQDQAGESTSLLNPKSSSVTFYKKGAWVLYMLREQVGDDAFKVAVKNYLLKYQFKNVETKNFIDEVELASGKDLSLFVENYLINTEFFKDELIKQSETILNNLRNKNDIFSCKSASINQISFAKWDLLYGSMSDFVRIDYFKRLMKDSLIDKTNLFRGILNSKDFKIRQLVAQTLTKIPITLQAEYEALLADDSYSTIEMALFNLWVNFPRKRNFYLNKTKDVQGFNDKNIRQLWLTLALVTEDYETENKSKYFDELTSYTGSNYGFETRQNAFQYLRQMQACNALCHKNLEQATKHHNWRFSKFAKTLLKAE</sequence>
<dbReference type="InterPro" id="IPR042097">
    <property type="entry name" value="Aminopeptidase_N-like_N_sf"/>
</dbReference>
<keyword evidence="10" id="KW-0862">Zinc</keyword>
<dbReference type="GO" id="GO:0008270">
    <property type="term" value="F:zinc ion binding"/>
    <property type="evidence" value="ECO:0007669"/>
    <property type="project" value="InterPro"/>
</dbReference>
<dbReference type="PANTHER" id="PTHR11533:SF174">
    <property type="entry name" value="PUROMYCIN-SENSITIVE AMINOPEPTIDASE-RELATED"/>
    <property type="match status" value="1"/>
</dbReference>
<keyword evidence="7" id="KW-0645">Protease</keyword>
<dbReference type="RefSeq" id="WP_133968362.1">
    <property type="nucleotide sequence ID" value="NZ_SORL01000010.1"/>
</dbReference>
<keyword evidence="9" id="KW-0378">Hydrolase</keyword>
<dbReference type="Gene3D" id="2.60.40.1730">
    <property type="entry name" value="tricorn interacting facor f3 domain"/>
    <property type="match status" value="1"/>
</dbReference>
<comment type="caution">
    <text evidence="15">The sequence shown here is derived from an EMBL/GenBank/DDBJ whole genome shotgun (WGS) entry which is preliminary data.</text>
</comment>
<dbReference type="InterPro" id="IPR027268">
    <property type="entry name" value="Peptidase_M4/M1_CTD_sf"/>
</dbReference>
<dbReference type="InterPro" id="IPR014782">
    <property type="entry name" value="Peptidase_M1_dom"/>
</dbReference>
<evidence type="ECO:0000259" key="13">
    <source>
        <dbReference type="Pfam" id="PF01433"/>
    </source>
</evidence>
<name>A0A4R8M6Z7_9FLAO</name>
<evidence type="ECO:0000256" key="7">
    <source>
        <dbReference type="ARBA" id="ARBA00022670"/>
    </source>
</evidence>
<evidence type="ECO:0000256" key="3">
    <source>
        <dbReference type="ARBA" id="ARBA00010136"/>
    </source>
</evidence>
<evidence type="ECO:0000256" key="6">
    <source>
        <dbReference type="ARBA" id="ARBA00022438"/>
    </source>
</evidence>
<evidence type="ECO:0000313" key="16">
    <source>
        <dbReference type="Proteomes" id="UP000294824"/>
    </source>
</evidence>
<dbReference type="AlphaFoldDB" id="A0A4R8M6Z7"/>
<gene>
    <name evidence="15" type="ORF">DFQ06_2951</name>
</gene>
<proteinExistence type="inferred from homology"/>
<dbReference type="GO" id="GO:0043171">
    <property type="term" value="P:peptide catabolic process"/>
    <property type="evidence" value="ECO:0007669"/>
    <property type="project" value="TreeGrafter"/>
</dbReference>
<dbReference type="SUPFAM" id="SSF55486">
    <property type="entry name" value="Metalloproteases ('zincins'), catalytic domain"/>
    <property type="match status" value="1"/>
</dbReference>
<keyword evidence="16" id="KW-1185">Reference proteome</keyword>
<dbReference type="GO" id="GO:0016285">
    <property type="term" value="F:alanyl aminopeptidase activity"/>
    <property type="evidence" value="ECO:0007669"/>
    <property type="project" value="UniProtKB-EC"/>
</dbReference>
<accession>A0A4R8M6Z7</accession>
<dbReference type="EC" id="3.4.11.2" evidence="4"/>
<dbReference type="EMBL" id="SORL01000010">
    <property type="protein sequence ID" value="TDY60944.1"/>
    <property type="molecule type" value="Genomic_DNA"/>
</dbReference>
<evidence type="ECO:0000256" key="12">
    <source>
        <dbReference type="SAM" id="SignalP"/>
    </source>
</evidence>
<evidence type="ECO:0000259" key="14">
    <source>
        <dbReference type="Pfam" id="PF17900"/>
    </source>
</evidence>
<dbReference type="Gene3D" id="1.10.390.10">
    <property type="entry name" value="Neutral Protease Domain 2"/>
    <property type="match status" value="1"/>
</dbReference>
<dbReference type="InterPro" id="IPR045357">
    <property type="entry name" value="Aminopeptidase_N-like_N"/>
</dbReference>
<dbReference type="GO" id="GO:0005615">
    <property type="term" value="C:extracellular space"/>
    <property type="evidence" value="ECO:0007669"/>
    <property type="project" value="TreeGrafter"/>
</dbReference>
<evidence type="ECO:0000256" key="5">
    <source>
        <dbReference type="ARBA" id="ARBA00015611"/>
    </source>
</evidence>
<protein>
    <recommendedName>
        <fullName evidence="5">Aminopeptidase N</fullName>
        <ecNumber evidence="4">3.4.11.2</ecNumber>
    </recommendedName>
</protein>
<dbReference type="Pfam" id="PF01433">
    <property type="entry name" value="Peptidase_M1"/>
    <property type="match status" value="1"/>
</dbReference>
<evidence type="ECO:0000256" key="10">
    <source>
        <dbReference type="ARBA" id="ARBA00022833"/>
    </source>
</evidence>
<evidence type="ECO:0000256" key="4">
    <source>
        <dbReference type="ARBA" id="ARBA00012564"/>
    </source>
</evidence>
<keyword evidence="8" id="KW-0479">Metal-binding</keyword>
<keyword evidence="11" id="KW-0482">Metalloprotease</keyword>
<dbReference type="PRINTS" id="PR00756">
    <property type="entry name" value="ALADIPTASE"/>
</dbReference>
<reference evidence="15 16" key="1">
    <citation type="submission" date="2019-03" db="EMBL/GenBank/DDBJ databases">
        <title>Genomic Encyclopedia of Type Strains, Phase III (KMG-III): the genomes of soil and plant-associated and newly described type strains.</title>
        <authorList>
            <person name="Whitman W."/>
        </authorList>
    </citation>
    <scope>NUCLEOTIDE SEQUENCE [LARGE SCALE GENOMIC DNA]</scope>
    <source>
        <strain evidence="15 16">CECT 8301</strain>
    </source>
</reference>
<evidence type="ECO:0000256" key="11">
    <source>
        <dbReference type="ARBA" id="ARBA00023049"/>
    </source>
</evidence>
<evidence type="ECO:0000313" key="15">
    <source>
        <dbReference type="EMBL" id="TDY60944.1"/>
    </source>
</evidence>
<evidence type="ECO:0000256" key="2">
    <source>
        <dbReference type="ARBA" id="ARBA00001947"/>
    </source>
</evidence>
<dbReference type="GO" id="GO:0070006">
    <property type="term" value="F:metalloaminopeptidase activity"/>
    <property type="evidence" value="ECO:0007669"/>
    <property type="project" value="TreeGrafter"/>
</dbReference>
<dbReference type="GO" id="GO:0016020">
    <property type="term" value="C:membrane"/>
    <property type="evidence" value="ECO:0007669"/>
    <property type="project" value="TreeGrafter"/>
</dbReference>
<feature type="domain" description="Peptidase M1 membrane alanine aminopeptidase" evidence="13">
    <location>
        <begin position="233"/>
        <end position="433"/>
    </location>
</feature>
<dbReference type="Pfam" id="PF17900">
    <property type="entry name" value="Peptidase_M1_N"/>
    <property type="match status" value="1"/>
</dbReference>
<dbReference type="SUPFAM" id="SSF63737">
    <property type="entry name" value="Leukotriene A4 hydrolase N-terminal domain"/>
    <property type="match status" value="1"/>
</dbReference>
<comment type="catalytic activity">
    <reaction evidence="1">
        <text>Release of an N-terminal amino acid, Xaa-|-Yaa- from a peptide, amide or arylamide. Xaa is preferably Ala, but may be most amino acids including Pro (slow action). When a terminal hydrophobic residue is followed by a prolyl residue, the two may be released as an intact Xaa-Pro dipeptide.</text>
        <dbReference type="EC" id="3.4.11.2"/>
    </reaction>
</comment>
<dbReference type="GO" id="GO:0042277">
    <property type="term" value="F:peptide binding"/>
    <property type="evidence" value="ECO:0007669"/>
    <property type="project" value="TreeGrafter"/>
</dbReference>
<feature type="chain" id="PRO_5020285867" description="Aminopeptidase N" evidence="12">
    <location>
        <begin position="18"/>
        <end position="665"/>
    </location>
</feature>
<evidence type="ECO:0000256" key="8">
    <source>
        <dbReference type="ARBA" id="ARBA00022723"/>
    </source>
</evidence>
<keyword evidence="6 15" id="KW-0031">Aminopeptidase</keyword>
<feature type="signal peptide" evidence="12">
    <location>
        <begin position="1"/>
        <end position="17"/>
    </location>
</feature>
<keyword evidence="12" id="KW-0732">Signal</keyword>
<comment type="cofactor">
    <cofactor evidence="2">
        <name>Zn(2+)</name>
        <dbReference type="ChEBI" id="CHEBI:29105"/>
    </cofactor>
</comment>
<evidence type="ECO:0000256" key="9">
    <source>
        <dbReference type="ARBA" id="ARBA00022801"/>
    </source>
</evidence>
<dbReference type="GO" id="GO:0006508">
    <property type="term" value="P:proteolysis"/>
    <property type="evidence" value="ECO:0007669"/>
    <property type="project" value="UniProtKB-KW"/>
</dbReference>
<evidence type="ECO:0000256" key="1">
    <source>
        <dbReference type="ARBA" id="ARBA00000098"/>
    </source>
</evidence>
<comment type="similarity">
    <text evidence="3">Belongs to the peptidase M1 family.</text>
</comment>
<dbReference type="GO" id="GO:0005737">
    <property type="term" value="C:cytoplasm"/>
    <property type="evidence" value="ECO:0007669"/>
    <property type="project" value="TreeGrafter"/>
</dbReference>